<evidence type="ECO:0000259" key="5">
    <source>
        <dbReference type="PROSITE" id="PS00498"/>
    </source>
</evidence>
<evidence type="ECO:0000256" key="2">
    <source>
        <dbReference type="ARBA" id="ARBA00023008"/>
    </source>
</evidence>
<keyword evidence="6" id="KW-1185">Reference proteome</keyword>
<keyword evidence="2" id="KW-0186">Copper</keyword>
<proteinExistence type="predicted"/>
<feature type="compositionally biased region" description="Low complexity" evidence="3">
    <location>
        <begin position="824"/>
        <end position="883"/>
    </location>
</feature>
<accession>A0A914VW86</accession>
<organism evidence="6 7">
    <name type="scientific">Plectus sambesii</name>
    <dbReference type="NCBI Taxonomy" id="2011161"/>
    <lineage>
        <taxon>Eukaryota</taxon>
        <taxon>Metazoa</taxon>
        <taxon>Ecdysozoa</taxon>
        <taxon>Nematoda</taxon>
        <taxon>Chromadorea</taxon>
        <taxon>Plectida</taxon>
        <taxon>Plectina</taxon>
        <taxon>Plectoidea</taxon>
        <taxon>Plectidae</taxon>
        <taxon>Plectus</taxon>
    </lineage>
</organism>
<dbReference type="Proteomes" id="UP000887566">
    <property type="component" value="Unplaced"/>
</dbReference>
<dbReference type="AlphaFoldDB" id="A0A914VW86"/>
<dbReference type="PROSITE" id="PS00498">
    <property type="entry name" value="TYROSINASE_2"/>
    <property type="match status" value="1"/>
</dbReference>
<feature type="domain" description="Tyrosinase copper-binding" evidence="5">
    <location>
        <begin position="572"/>
        <end position="583"/>
    </location>
</feature>
<sequence>MNTLTVIAALLGAVYVSGQHLSGNVDDYAECIERWLASKPDMRDRFDRRQIAWLCERTQMWQRRAESKPDVNNDDILTTNQRRWLFNLRTCQGHDCIQNVIQQRCKGQRCRGPPSDRDTSDPPKTTTLRPIMSNDASKSDELERDFLSFNANNLDFDETILFAPDDQEGPDNQTVEGGHGTTCQLKTKIGRLCPAALNGTIAETVLPKIIASLRSNLTGAALDDQLEKVNELSTKLSTKCESVQANLLRRSLTFDYFLNECSENEIRSRRSGMATECLRVLKAKTAEEALPELSRRLRGRTENSNLHARFEKLIEQKYEKWFNRCLSVQEELTALGNSFSSWLGASNAMRRKRADETPLEFDDDMVLELGDTDFRAHRKEIRQMSDNERQKFFAALNRLKKEKIDGTSMYDLLVIYHTPEESPGAHWGPAFLPFHREWIKQLEVALRQLDPDVAVPYWDSTLDEGLPTPKDAILWTDDFFGGNNGNVISGPFANWVTTHELGFVPNVKTLYRDVGTSPFGGLFKEADIEFAMSREQFEDFTACVDPTFELVHGVVHMFVGGYMADIAISPNDPTFFMHHCFIDFIWEQWRQSKQTLERREKDYPADDRSCNDFHYGSHLMQPFAVKNIDGLLNNYTRDFYYYSPRSQCNNTNPDCGSPYIFCDTKKYRCLSKVQMGGNCTGFEGTNICLGGICANGKCIDQDNGEPTTVPITTTTTTTASTTTTTLTPSTTLPSSTFTTPTTTITTTSPLATTAIPTASSTPTITTTIINQPPTPNPDELTTPSPPWSSTNGTVPITPTTPSLTTQTFTSTSTTTVIATEQSTSSAFTTTTTTTPPPDTTTTTIPQTTPSDPSTTVSTTIGVITTPLLTPTPTTSAPHTSTTPFSSAQFTTTLRTPMPSTQQPPQTTMVQTTSQPAHQPTGGGYNPPNGGSYASSVINWEEQPPFPVVYFTISVVQGDFQNVRQEARRGAPNCQITVSGLNIPSGYTQSMSGLSYTSSAYPEYLSGAVVRAMDPAKAGYFPLVEVDVSVVNSMGAPCSRFCYDGKQYQPCDSKRVKLSTNSEYSDPVVFRKTEELAQTAQWAGRGYYRTRKEDYLLFQCPTVYG</sequence>
<dbReference type="PRINTS" id="PR00092">
    <property type="entry name" value="TYROSINASE"/>
</dbReference>
<keyword evidence="4" id="KW-0732">Signal</keyword>
<evidence type="ECO:0000313" key="6">
    <source>
        <dbReference type="Proteomes" id="UP000887566"/>
    </source>
</evidence>
<dbReference type="PANTHER" id="PTHR11474">
    <property type="entry name" value="TYROSINASE FAMILY MEMBER"/>
    <property type="match status" value="1"/>
</dbReference>
<feature type="signal peptide" evidence="4">
    <location>
        <begin position="1"/>
        <end position="18"/>
    </location>
</feature>
<reference evidence="7" key="1">
    <citation type="submission" date="2022-11" db="UniProtKB">
        <authorList>
            <consortium name="WormBaseParasite"/>
        </authorList>
    </citation>
    <scope>IDENTIFICATION</scope>
</reference>
<feature type="region of interest" description="Disordered" evidence="3">
    <location>
        <begin position="824"/>
        <end position="923"/>
    </location>
</feature>
<feature type="compositionally biased region" description="Polar residues" evidence="3">
    <location>
        <begin position="884"/>
        <end position="894"/>
    </location>
</feature>
<dbReference type="GO" id="GO:0016491">
    <property type="term" value="F:oxidoreductase activity"/>
    <property type="evidence" value="ECO:0007669"/>
    <property type="project" value="InterPro"/>
</dbReference>
<feature type="region of interest" description="Disordered" evidence="3">
    <location>
        <begin position="768"/>
        <end position="808"/>
    </location>
</feature>
<dbReference type="GO" id="GO:0046872">
    <property type="term" value="F:metal ion binding"/>
    <property type="evidence" value="ECO:0007669"/>
    <property type="project" value="UniProtKB-KW"/>
</dbReference>
<dbReference type="SUPFAM" id="SSF48056">
    <property type="entry name" value="Di-copper centre-containing domain"/>
    <property type="match status" value="1"/>
</dbReference>
<feature type="region of interest" description="Disordered" evidence="3">
    <location>
        <begin position="719"/>
        <end position="741"/>
    </location>
</feature>
<feature type="compositionally biased region" description="Low complexity" evidence="3">
    <location>
        <begin position="793"/>
        <end position="808"/>
    </location>
</feature>
<dbReference type="PANTHER" id="PTHR11474:SF126">
    <property type="entry name" value="TYROSINASE-LIKE PROTEIN TYR-1-RELATED"/>
    <property type="match status" value="1"/>
</dbReference>
<dbReference type="Gene3D" id="1.10.1280.10">
    <property type="entry name" value="Di-copper center containing domain from catechol oxidase"/>
    <property type="match status" value="1"/>
</dbReference>
<protein>
    <submittedName>
        <fullName evidence="7">Tyrosinase copper-binding domain-containing protein</fullName>
    </submittedName>
</protein>
<keyword evidence="1" id="KW-0479">Metal-binding</keyword>
<evidence type="ECO:0000256" key="3">
    <source>
        <dbReference type="SAM" id="MobiDB-lite"/>
    </source>
</evidence>
<dbReference type="WBParaSite" id="PSAMB.scaffold25size111298.g883.t1">
    <property type="protein sequence ID" value="PSAMB.scaffold25size111298.g883.t1"/>
    <property type="gene ID" value="PSAMB.scaffold25size111298.g883"/>
</dbReference>
<evidence type="ECO:0000256" key="4">
    <source>
        <dbReference type="SAM" id="SignalP"/>
    </source>
</evidence>
<dbReference type="InterPro" id="IPR008922">
    <property type="entry name" value="Di-copper_centre_dom_sf"/>
</dbReference>
<evidence type="ECO:0000313" key="7">
    <source>
        <dbReference type="WBParaSite" id="PSAMB.scaffold25size111298.g883.t1"/>
    </source>
</evidence>
<feature type="region of interest" description="Disordered" evidence="3">
    <location>
        <begin position="107"/>
        <end position="135"/>
    </location>
</feature>
<dbReference type="InterPro" id="IPR050316">
    <property type="entry name" value="Tyrosinase/Hemocyanin"/>
</dbReference>
<evidence type="ECO:0000256" key="1">
    <source>
        <dbReference type="ARBA" id="ARBA00022723"/>
    </source>
</evidence>
<dbReference type="Pfam" id="PF00264">
    <property type="entry name" value="Tyrosinase"/>
    <property type="match status" value="1"/>
</dbReference>
<name>A0A914VW86_9BILA</name>
<feature type="compositionally biased region" description="Polar residues" evidence="3">
    <location>
        <begin position="779"/>
        <end position="792"/>
    </location>
</feature>
<feature type="compositionally biased region" description="Low complexity" evidence="3">
    <location>
        <begin position="895"/>
        <end position="915"/>
    </location>
</feature>
<dbReference type="InterPro" id="IPR002227">
    <property type="entry name" value="Tyrosinase_Cu-bd"/>
</dbReference>
<feature type="chain" id="PRO_5037317830" evidence="4">
    <location>
        <begin position="19"/>
        <end position="1104"/>
    </location>
</feature>